<keyword evidence="10" id="KW-1185">Reference proteome</keyword>
<name>A0A9N8KZF2_CHRIL</name>
<evidence type="ECO:0000256" key="6">
    <source>
        <dbReference type="PROSITE-ProRule" id="PRU00782"/>
    </source>
</evidence>
<keyword evidence="5 6" id="KW-0009">Actin-binding</keyword>
<feature type="domain" description="Myosin motor" evidence="8">
    <location>
        <begin position="462"/>
        <end position="1404"/>
    </location>
</feature>
<evidence type="ECO:0000256" key="2">
    <source>
        <dbReference type="ARBA" id="ARBA00022840"/>
    </source>
</evidence>
<comment type="caution">
    <text evidence="6">Lacks conserved residue(s) required for the propagation of feature annotation.</text>
</comment>
<accession>A0A9N8KZF2</accession>
<feature type="region of interest" description="Disordered" evidence="7">
    <location>
        <begin position="981"/>
        <end position="1000"/>
    </location>
</feature>
<dbReference type="OrthoDB" id="2914378at2759"/>
<organism evidence="9 10">
    <name type="scientific">Chrysodeixis includens</name>
    <name type="common">Soybean looper</name>
    <name type="synonym">Pseudoplusia includens</name>
    <dbReference type="NCBI Taxonomy" id="689277"/>
    <lineage>
        <taxon>Eukaryota</taxon>
        <taxon>Metazoa</taxon>
        <taxon>Ecdysozoa</taxon>
        <taxon>Arthropoda</taxon>
        <taxon>Hexapoda</taxon>
        <taxon>Insecta</taxon>
        <taxon>Pterygota</taxon>
        <taxon>Neoptera</taxon>
        <taxon>Endopterygota</taxon>
        <taxon>Lepidoptera</taxon>
        <taxon>Glossata</taxon>
        <taxon>Ditrysia</taxon>
        <taxon>Noctuoidea</taxon>
        <taxon>Noctuidae</taxon>
        <taxon>Plusiinae</taxon>
        <taxon>Chrysodeixis</taxon>
    </lineage>
</organism>
<dbReference type="GO" id="GO:0007015">
    <property type="term" value="P:actin filament organization"/>
    <property type="evidence" value="ECO:0007669"/>
    <property type="project" value="TreeGrafter"/>
</dbReference>
<evidence type="ECO:0000259" key="8">
    <source>
        <dbReference type="PROSITE" id="PS51456"/>
    </source>
</evidence>
<dbReference type="InterPro" id="IPR036961">
    <property type="entry name" value="Kinesin_motor_dom_sf"/>
</dbReference>
<feature type="compositionally biased region" description="Polar residues" evidence="7">
    <location>
        <begin position="217"/>
        <end position="243"/>
    </location>
</feature>
<evidence type="ECO:0000256" key="1">
    <source>
        <dbReference type="ARBA" id="ARBA00022741"/>
    </source>
</evidence>
<dbReference type="SMART" id="SM00242">
    <property type="entry name" value="MYSc"/>
    <property type="match status" value="1"/>
</dbReference>
<keyword evidence="2 6" id="KW-0067">ATP-binding</keyword>
<feature type="region of interest" description="Disordered" evidence="7">
    <location>
        <begin position="99"/>
        <end position="127"/>
    </location>
</feature>
<dbReference type="Proteomes" id="UP001154114">
    <property type="component" value="Chromosome 21"/>
</dbReference>
<dbReference type="Gene3D" id="6.20.240.20">
    <property type="match status" value="1"/>
</dbReference>
<feature type="binding site" evidence="6">
    <location>
        <begin position="556"/>
        <end position="563"/>
    </location>
    <ligand>
        <name>ATP</name>
        <dbReference type="ChEBI" id="CHEBI:30616"/>
    </ligand>
</feature>
<evidence type="ECO:0000256" key="3">
    <source>
        <dbReference type="ARBA" id="ARBA00023123"/>
    </source>
</evidence>
<dbReference type="GO" id="GO:0005737">
    <property type="term" value="C:cytoplasm"/>
    <property type="evidence" value="ECO:0007669"/>
    <property type="project" value="TreeGrafter"/>
</dbReference>
<dbReference type="SUPFAM" id="SSF52540">
    <property type="entry name" value="P-loop containing nucleoside triphosphate hydrolases"/>
    <property type="match status" value="2"/>
</dbReference>
<protein>
    <recommendedName>
        <fullName evidence="8">Myosin motor domain-containing protein</fullName>
    </recommendedName>
</protein>
<keyword evidence="4 6" id="KW-0505">Motor protein</keyword>
<dbReference type="Gene3D" id="1.20.58.530">
    <property type="match status" value="1"/>
</dbReference>
<dbReference type="PRINTS" id="PR00193">
    <property type="entry name" value="MYOSINHEAVY"/>
</dbReference>
<evidence type="ECO:0000313" key="9">
    <source>
        <dbReference type="EMBL" id="CAD0204267.1"/>
    </source>
</evidence>
<dbReference type="PANTHER" id="PTHR13140:SF706">
    <property type="entry name" value="DILUTE CLASS UNCONVENTIONAL MYOSIN, ISOFORM C"/>
    <property type="match status" value="1"/>
</dbReference>
<dbReference type="GO" id="GO:0000146">
    <property type="term" value="F:microfilament motor activity"/>
    <property type="evidence" value="ECO:0007669"/>
    <property type="project" value="TreeGrafter"/>
</dbReference>
<dbReference type="PANTHER" id="PTHR13140">
    <property type="entry name" value="MYOSIN"/>
    <property type="match status" value="1"/>
</dbReference>
<evidence type="ECO:0000256" key="5">
    <source>
        <dbReference type="ARBA" id="ARBA00023203"/>
    </source>
</evidence>
<keyword evidence="3 6" id="KW-0518">Myosin</keyword>
<proteinExistence type="inferred from homology"/>
<dbReference type="EMBL" id="LR824024">
    <property type="protein sequence ID" value="CAD0204267.1"/>
    <property type="molecule type" value="Genomic_DNA"/>
</dbReference>
<dbReference type="InterPro" id="IPR027417">
    <property type="entry name" value="P-loop_NTPase"/>
</dbReference>
<dbReference type="Pfam" id="PF00063">
    <property type="entry name" value="Myosin_head"/>
    <property type="match status" value="2"/>
</dbReference>
<feature type="region of interest" description="Disordered" evidence="7">
    <location>
        <begin position="211"/>
        <end position="262"/>
    </location>
</feature>
<feature type="region of interest" description="Disordered" evidence="7">
    <location>
        <begin position="40"/>
        <end position="62"/>
    </location>
</feature>
<dbReference type="PROSITE" id="PS51456">
    <property type="entry name" value="MYOSIN_MOTOR"/>
    <property type="match status" value="1"/>
</dbReference>
<dbReference type="Gene3D" id="3.40.850.10">
    <property type="entry name" value="Kinesin motor domain"/>
    <property type="match status" value="1"/>
</dbReference>
<reference evidence="9" key="1">
    <citation type="submission" date="2021-12" db="EMBL/GenBank/DDBJ databases">
        <authorList>
            <person name="King R."/>
        </authorList>
    </citation>
    <scope>NUCLEOTIDE SEQUENCE</scope>
</reference>
<comment type="similarity">
    <text evidence="6">Belongs to the TRAFAC class myosin-kinesin ATPase superfamily. Myosin family.</text>
</comment>
<feature type="compositionally biased region" description="Polar residues" evidence="7">
    <location>
        <begin position="981"/>
        <end position="994"/>
    </location>
</feature>
<dbReference type="GO" id="GO:0005524">
    <property type="term" value="F:ATP binding"/>
    <property type="evidence" value="ECO:0007669"/>
    <property type="project" value="UniProtKB-UniRule"/>
</dbReference>
<sequence>MFHVQGSFEQSLRCGDELSPNGNKTLAALAKIHKHCTGKAHANGCTDHKHNPLAKSDSNTSLHSRKSFRNECIIEIKDDKNNHNAVKNNEGLYTKSFSNSTSSYEGHSDTDSENTFKSRQDQHKSADPCERLFSQNTKASLMKTARMRYADDSVIGALQDEVDGEKVKQPFSRTPLRGSYRERKSGVVTIEEVKLDGSNNDEELANSVLFDEKRKTPTQTKSSLQRKGSVGSTTSNGKPNVNGTKPPWRGASKKGIPNEPFVRTPSFRGSIRKKVVKNDGIPWKKLYELSLWRRYGVSFATVGADAERALLRPWTELSSQHEPPPYTEPFSMPSYRHVGIRITRVWGHQESGPGNGTRNTGQMIVVFTQTFVLSGNRTHDLWSSSQGYQSLDQQAKSEEQLECEKEWLQTGHMWLAHRGGFTAVVREAEADAGRAKVRVLQTGEILTVDEDDLEKANPPQLERCEDIAALRCLNECGALNVLRARYAAGLPHARAGHALLVLGPPKRTAPIYTDKVAAMFRGCRADDMPPHVFAAAQSTHRCMLASRRDRAIVFLGRSGSGKTSAMRHCIWYLASAYPAQGSKLTPERLDAAFDVLHMFGSTRTGSNPYASRFVSLTSLDFDGGGALAAASVQVLLPDLRPGQAPLRALHTLYHGCDGRLRRELLFDQAPVTAPNPFLTATERADAPTEFSALKDALQLIGVTEQEQMAMWKIMAAICHLGWAGAVKANTGSSIKYQWASTGCGQRAARLLGVGTEELARAVFLTVPTSPQPNSNLRSVVMYSQLTQALASSTSGRARAADSARRGCWAWARRSWRARCSSQYLPRRSPTLTYANTGSSIKYQWASTGCGQRAARLLGVGTEELARAVFLTVPTSPQPNSNLRSVVMYSQLTQALASSTSGRARAADSARRGCWAWARRSWRARCSSQYLPRRSPTLTYANTGSSIKYQWASTGCGQRAARLLGVGTEELARAVFLTVPTSPQPNSNLRTPSPSNEREMSGAEAVDAFVTGLYNETFNIVAALVNRSLSTSARTSASILLLDTPGADNPMCAGQQSGAPLSKLLSNYLQERLQAMFHEAMLVAPRDRYAQEGITLDDGAEEDWLSETVNPGPMVELLDKAPQNTIVRSSQADLRECDRRGLLWLLDEESMYPGSSDDTFLERVMSHYGAPSHTQYLIKKAPHARQFVLQHLQGTNPVLYDVTGWVKASRENPVTKKSLTLLQESQNEEIGRLSSWSRGACGPSAWAGAPGDVATLRRASSIRRTLTSGTAGMKRRSTALQAKFVADGIVDTLRRCGAAGVSFVCCLLTNQPADTADDVNVPLLRSQFRGFQLLDAARLYKQGFPEHMPLSEFARRYRLLATSESEDAETTPTTQTTLSDRQIVDDMLLTLDLDVTSYRLGLTQL</sequence>
<dbReference type="GO" id="GO:0016020">
    <property type="term" value="C:membrane"/>
    <property type="evidence" value="ECO:0007669"/>
    <property type="project" value="TreeGrafter"/>
</dbReference>
<feature type="compositionally biased region" description="Basic and acidic residues" evidence="7">
    <location>
        <begin position="106"/>
        <end position="127"/>
    </location>
</feature>
<dbReference type="Gene3D" id="1.20.120.720">
    <property type="entry name" value="Myosin VI head, motor domain, U50 subdomain"/>
    <property type="match status" value="2"/>
</dbReference>
<evidence type="ECO:0000313" key="10">
    <source>
        <dbReference type="Proteomes" id="UP001154114"/>
    </source>
</evidence>
<dbReference type="GO" id="GO:0051015">
    <property type="term" value="F:actin filament binding"/>
    <property type="evidence" value="ECO:0007669"/>
    <property type="project" value="TreeGrafter"/>
</dbReference>
<dbReference type="InterPro" id="IPR001609">
    <property type="entry name" value="Myosin_head_motor_dom-like"/>
</dbReference>
<evidence type="ECO:0000256" key="7">
    <source>
        <dbReference type="SAM" id="MobiDB-lite"/>
    </source>
</evidence>
<gene>
    <name evidence="9" type="ORF">CINC_LOCUS6576</name>
</gene>
<evidence type="ECO:0000256" key="4">
    <source>
        <dbReference type="ARBA" id="ARBA00023175"/>
    </source>
</evidence>
<keyword evidence="1 6" id="KW-0547">Nucleotide-binding</keyword>
<dbReference type="GO" id="GO:0016459">
    <property type="term" value="C:myosin complex"/>
    <property type="evidence" value="ECO:0007669"/>
    <property type="project" value="UniProtKB-KW"/>
</dbReference>